<accession>A0A6B8KDT9</accession>
<gene>
    <name evidence="1" type="ORF">H2LOC_005450</name>
</gene>
<name>A0A6B8KDT9_9HYPH</name>
<sequence length="360" mass="40237">MFFHIDADEGHRIIGWVAPDDPAQTPKILVKVQDQEEFALEADILRPEVRDLGLHPTGEVGFEITNLIVPDLENIDDVELFDAVERIPIYRRFPPGRFIERKLFLFDCSVMPQRRIINAASRRFALCYTAAEHYLPETIHVLINNKSARSQFLAGRPNFSRVCQHLRSAEYLVAAMLRDPFTEMAERLLVLKLLSRPNSSHLLKTFVTGVEPLVDFARDLKIDEHRAVLSAFRNCTDAQRMALASPMVKTFGCNPEEAPDWPHVSRALENLATMDVVGMETSYPLFRSLLNEAVGTEFLRDEASETFSSVSSLAQILARVGLAADLLEHDIALYEAAQESILAAVEGGSEGPAPNGAQII</sequence>
<keyword evidence="2" id="KW-1185">Reference proteome</keyword>
<protein>
    <submittedName>
        <fullName evidence="1">Uncharacterized protein</fullName>
    </submittedName>
</protein>
<dbReference type="AlphaFoldDB" id="A0A6B8KDT9"/>
<dbReference type="OrthoDB" id="8434031at2"/>
<organism evidence="1 2">
    <name type="scientific">Methylocystis heyeri</name>
    <dbReference type="NCBI Taxonomy" id="391905"/>
    <lineage>
        <taxon>Bacteria</taxon>
        <taxon>Pseudomonadati</taxon>
        <taxon>Pseudomonadota</taxon>
        <taxon>Alphaproteobacteria</taxon>
        <taxon>Hyphomicrobiales</taxon>
        <taxon>Methylocystaceae</taxon>
        <taxon>Methylocystis</taxon>
    </lineage>
</organism>
<evidence type="ECO:0000313" key="2">
    <source>
        <dbReference type="Proteomes" id="UP000309061"/>
    </source>
</evidence>
<dbReference type="KEGG" id="mhey:H2LOC_005450"/>
<dbReference type="EMBL" id="CP046052">
    <property type="protein sequence ID" value="QGM45181.1"/>
    <property type="molecule type" value="Genomic_DNA"/>
</dbReference>
<reference evidence="1 2" key="1">
    <citation type="submission" date="2019-11" db="EMBL/GenBank/DDBJ databases">
        <title>The genome sequence of Methylocystis heyeri.</title>
        <authorList>
            <person name="Oshkin I.Y."/>
            <person name="Miroshnikov K."/>
            <person name="Dedysh S.N."/>
        </authorList>
    </citation>
    <scope>NUCLEOTIDE SEQUENCE [LARGE SCALE GENOMIC DNA]</scope>
    <source>
        <strain evidence="1 2">H2</strain>
    </source>
</reference>
<dbReference type="Proteomes" id="UP000309061">
    <property type="component" value="Chromosome"/>
</dbReference>
<dbReference type="RefSeq" id="WP_136495464.1">
    <property type="nucleotide sequence ID" value="NZ_CP046052.1"/>
</dbReference>
<evidence type="ECO:0000313" key="1">
    <source>
        <dbReference type="EMBL" id="QGM45181.1"/>
    </source>
</evidence>
<proteinExistence type="predicted"/>